<reference evidence="2" key="1">
    <citation type="journal article" date="2019" name="Int. J. Syst. Evol. Microbiol.">
        <title>The Global Catalogue of Microorganisms (GCM) 10K type strain sequencing project: providing services to taxonomists for standard genome sequencing and annotation.</title>
        <authorList>
            <consortium name="The Broad Institute Genomics Platform"/>
            <consortium name="The Broad Institute Genome Sequencing Center for Infectious Disease"/>
            <person name="Wu L."/>
            <person name="Ma J."/>
        </authorList>
    </citation>
    <scope>NUCLEOTIDE SEQUENCE [LARGE SCALE GENOMIC DNA]</scope>
    <source>
        <strain evidence="2">CCUG 58938</strain>
    </source>
</reference>
<evidence type="ECO:0000313" key="2">
    <source>
        <dbReference type="Proteomes" id="UP001597112"/>
    </source>
</evidence>
<sequence>MERNMMHNTTTAVKTIVKARKIEFDGEHKNDSLLIGNFGDVEFTAKGVFDLSGMIYSKKNVEFTIIGTGSIRFHGVCRKIIIHLVKGDCTLDFSKLTSKEVCCVSLRDNSQTIVGPTKVISRANLQDKAILKYSGNPRLQSYSIAGNSRIELVETIA</sequence>
<accession>A0ABW3KAQ7</accession>
<evidence type="ECO:0000313" key="1">
    <source>
        <dbReference type="EMBL" id="MFD1003345.1"/>
    </source>
</evidence>
<comment type="caution">
    <text evidence="1">The sequence shown here is derived from an EMBL/GenBank/DDBJ whole genome shotgun (WGS) entry which is preliminary data.</text>
</comment>
<proteinExistence type="predicted"/>
<dbReference type="RefSeq" id="WP_377585949.1">
    <property type="nucleotide sequence ID" value="NZ_JBHTKA010000016.1"/>
</dbReference>
<protein>
    <recommendedName>
        <fullName evidence="3">Auto-transporter adhesin head GIN domain-containing protein</fullName>
    </recommendedName>
</protein>
<gene>
    <name evidence="1" type="ORF">ACFQ21_28725</name>
</gene>
<dbReference type="Gene3D" id="2.160.20.120">
    <property type="match status" value="1"/>
</dbReference>
<dbReference type="EMBL" id="JBHTKA010000016">
    <property type="protein sequence ID" value="MFD1003345.1"/>
    <property type="molecule type" value="Genomic_DNA"/>
</dbReference>
<evidence type="ECO:0008006" key="3">
    <source>
        <dbReference type="Google" id="ProtNLM"/>
    </source>
</evidence>
<keyword evidence="2" id="KW-1185">Reference proteome</keyword>
<dbReference type="Proteomes" id="UP001597112">
    <property type="component" value="Unassembled WGS sequence"/>
</dbReference>
<name>A0ABW3KAQ7_9BACT</name>
<organism evidence="1 2">
    <name type="scientific">Ohtaekwangia kribbensis</name>
    <dbReference type="NCBI Taxonomy" id="688913"/>
    <lineage>
        <taxon>Bacteria</taxon>
        <taxon>Pseudomonadati</taxon>
        <taxon>Bacteroidota</taxon>
        <taxon>Cytophagia</taxon>
        <taxon>Cytophagales</taxon>
        <taxon>Fulvivirgaceae</taxon>
        <taxon>Ohtaekwangia</taxon>
    </lineage>
</organism>